<dbReference type="AlphaFoldDB" id="A0AAD9NSH1"/>
<evidence type="ECO:0000313" key="2">
    <source>
        <dbReference type="Proteomes" id="UP001209878"/>
    </source>
</evidence>
<sequence length="108" mass="12306">MYFIVLDLDVASETHHLSVMNRLNRIRGEVLHTTFMIVLMHGEAEAEKKAAQVKTLNKYILMYLDKQQKALDEEISREACSRWVLSHVILETCSGYVLSHVTLAICSG</sequence>
<proteinExistence type="predicted"/>
<dbReference type="Proteomes" id="UP001209878">
    <property type="component" value="Unassembled WGS sequence"/>
</dbReference>
<name>A0AAD9NSH1_RIDPI</name>
<keyword evidence="2" id="KW-1185">Reference proteome</keyword>
<dbReference type="EMBL" id="JAODUO010000409">
    <property type="protein sequence ID" value="KAK2181132.1"/>
    <property type="molecule type" value="Genomic_DNA"/>
</dbReference>
<organism evidence="1 2">
    <name type="scientific">Ridgeia piscesae</name>
    <name type="common">Tubeworm</name>
    <dbReference type="NCBI Taxonomy" id="27915"/>
    <lineage>
        <taxon>Eukaryota</taxon>
        <taxon>Metazoa</taxon>
        <taxon>Spiralia</taxon>
        <taxon>Lophotrochozoa</taxon>
        <taxon>Annelida</taxon>
        <taxon>Polychaeta</taxon>
        <taxon>Sedentaria</taxon>
        <taxon>Canalipalpata</taxon>
        <taxon>Sabellida</taxon>
        <taxon>Siboglinidae</taxon>
        <taxon>Ridgeia</taxon>
    </lineage>
</organism>
<gene>
    <name evidence="1" type="ORF">NP493_409g01053</name>
</gene>
<evidence type="ECO:0000313" key="1">
    <source>
        <dbReference type="EMBL" id="KAK2181132.1"/>
    </source>
</evidence>
<protein>
    <submittedName>
        <fullName evidence="1">Uncharacterized protein</fullName>
    </submittedName>
</protein>
<comment type="caution">
    <text evidence="1">The sequence shown here is derived from an EMBL/GenBank/DDBJ whole genome shotgun (WGS) entry which is preliminary data.</text>
</comment>
<reference evidence="1" key="1">
    <citation type="journal article" date="2023" name="Mol. Biol. Evol.">
        <title>Third-Generation Sequencing Reveals the Adaptive Role of the Epigenome in Three Deep-Sea Polychaetes.</title>
        <authorList>
            <person name="Perez M."/>
            <person name="Aroh O."/>
            <person name="Sun Y."/>
            <person name="Lan Y."/>
            <person name="Juniper S.K."/>
            <person name="Young C.R."/>
            <person name="Angers B."/>
            <person name="Qian P.Y."/>
        </authorList>
    </citation>
    <scope>NUCLEOTIDE SEQUENCE</scope>
    <source>
        <strain evidence="1">R07B-5</strain>
    </source>
</reference>
<accession>A0AAD9NSH1</accession>